<gene>
    <name evidence="3" type="ORF">IAD17_07150</name>
</gene>
<dbReference type="Pfam" id="PF04168">
    <property type="entry name" value="Alpha-E"/>
    <property type="match status" value="1"/>
</dbReference>
<reference evidence="3" key="2">
    <citation type="journal article" date="2021" name="PeerJ">
        <title>Extensive microbial diversity within the chicken gut microbiome revealed by metagenomics and culture.</title>
        <authorList>
            <person name="Gilroy R."/>
            <person name="Ravi A."/>
            <person name="Getino M."/>
            <person name="Pursley I."/>
            <person name="Horton D.L."/>
            <person name="Alikhan N.F."/>
            <person name="Baker D."/>
            <person name="Gharbi K."/>
            <person name="Hall N."/>
            <person name="Watson M."/>
            <person name="Adriaenssens E.M."/>
            <person name="Foster-Nyarko E."/>
            <person name="Jarju S."/>
            <person name="Secka A."/>
            <person name="Antonio M."/>
            <person name="Oren A."/>
            <person name="Chaudhuri R.R."/>
            <person name="La Ragione R."/>
            <person name="Hildebrand F."/>
            <person name="Pallen M.J."/>
        </authorList>
    </citation>
    <scope>NUCLEOTIDE SEQUENCE</scope>
    <source>
        <strain evidence="3">ChiHjej12B11-29160</strain>
    </source>
</reference>
<dbReference type="InterPro" id="IPR007302">
    <property type="entry name" value="CP_ATPgrasp"/>
</dbReference>
<dbReference type="PANTHER" id="PTHR34595:SF7">
    <property type="entry name" value="SLL1039 PROTEIN"/>
    <property type="match status" value="1"/>
</dbReference>
<protein>
    <submittedName>
        <fullName evidence="3">Circularly permuted type 2 ATP-grasp protein</fullName>
    </submittedName>
</protein>
<dbReference type="InterPro" id="IPR051680">
    <property type="entry name" value="ATP-dep_Glu-Cys_Ligase-2"/>
</dbReference>
<feature type="domain" description="DUF403" evidence="1">
    <location>
        <begin position="481"/>
        <end position="645"/>
    </location>
</feature>
<reference evidence="3" key="1">
    <citation type="submission" date="2020-10" db="EMBL/GenBank/DDBJ databases">
        <authorList>
            <person name="Gilroy R."/>
        </authorList>
    </citation>
    <scope>NUCLEOTIDE SEQUENCE</scope>
    <source>
        <strain evidence="3">ChiHjej12B11-29160</strain>
    </source>
</reference>
<accession>A0A9D1L631</accession>
<dbReference type="EMBL" id="DVMQ01000018">
    <property type="protein sequence ID" value="HIU24682.1"/>
    <property type="molecule type" value="Genomic_DNA"/>
</dbReference>
<dbReference type="AlphaFoldDB" id="A0A9D1L631"/>
<evidence type="ECO:0000259" key="1">
    <source>
        <dbReference type="Pfam" id="PF04168"/>
    </source>
</evidence>
<dbReference type="Gene3D" id="3.30.1490.270">
    <property type="match status" value="1"/>
</dbReference>
<dbReference type="SUPFAM" id="SSF56059">
    <property type="entry name" value="Glutathione synthetase ATP-binding domain-like"/>
    <property type="match status" value="1"/>
</dbReference>
<sequence>MVDTSAEHLATNLVGYQTAINRELARNGVRFGVYKDGTYQDRLFPYDPIPRILTSDDFDLLEAGLKQRVGALNAFLRDIYSDKRIIHDGVIPEEFVYSSSGYLPQVNGVTPPAGIYAHIAGEDLVQDNDGRWWVLEDNLRIPSGASYPLFVRDIERHADPRFFRDHSIRDNRDYPRLLRKTMDFVSTQGVAVILSPGRLNSAFFEHAYLAEKTGATLAFPEDLEVVNNKVYLRDYAGNPHRVGVIYRRLSDEYLDPFAFNPQSVIGVPGVLAAYRSGNVAIVNAPGNGIADDKGIYYFVPEMVRYYLHEEPLLHNAPTYLPYFKTDRKLVLDRLGELVIKDVSEAGGYGVVFGSSLTATERASLAERITAEPRRFIAQEVINFRDIAVVDGKEGKTSLRKCDLRAFVLTGAHTHVWYSGLTRYSSVPGEMIVNSSQGGGFKDTWVLAPENRTTRDTTPGPVLGEALHLRPHALSLVTASKADYLYWLGRYTERVYTTLNFFVPYYDRMMDAGPDAFRPLAHALDLPENFDNLDEMVHNLLYNEQDPGSVISAVRAAFNNATILRPELGTRLMQYLELAMAHIEDAARHNENTSDRYSDLFDYRDISDDLLAFWGGIENSPADPAFKALLFLSKYVERIDLYTRFALSEDYLDAPLRKLATYTTSLATASLPESIAEGMRQLASELPLRGYTAVEDHLCQILGEPGV</sequence>
<dbReference type="Pfam" id="PF04174">
    <property type="entry name" value="CP_ATPgrasp_1"/>
    <property type="match status" value="1"/>
</dbReference>
<dbReference type="PANTHER" id="PTHR34595">
    <property type="entry name" value="BLR5612 PROTEIN"/>
    <property type="match status" value="1"/>
</dbReference>
<comment type="caution">
    <text evidence="3">The sequence shown here is derived from an EMBL/GenBank/DDBJ whole genome shotgun (WGS) entry which is preliminary data.</text>
</comment>
<organism evidence="3 4">
    <name type="scientific">Candidatus Coprovicinus avistercoris</name>
    <dbReference type="NCBI Taxonomy" id="2840754"/>
    <lineage>
        <taxon>Bacteria</taxon>
        <taxon>Bacillati</taxon>
        <taxon>Actinomycetota</taxon>
        <taxon>Coriobacteriia</taxon>
        <taxon>Coriobacteriales</taxon>
        <taxon>Coriobacteriaceae</taxon>
        <taxon>Coriobacteriaceae incertae sedis</taxon>
        <taxon>Candidatus Coprovicinus</taxon>
    </lineage>
</organism>
<name>A0A9D1L631_9ACTN</name>
<proteinExistence type="predicted"/>
<dbReference type="InterPro" id="IPR007296">
    <property type="entry name" value="DUF403"/>
</dbReference>
<feature type="domain" description="Circularly permuted ATPgrasp" evidence="2">
    <location>
        <begin position="50"/>
        <end position="378"/>
    </location>
</feature>
<dbReference type="Proteomes" id="UP000824078">
    <property type="component" value="Unassembled WGS sequence"/>
</dbReference>
<evidence type="ECO:0000313" key="4">
    <source>
        <dbReference type="Proteomes" id="UP000824078"/>
    </source>
</evidence>
<evidence type="ECO:0000313" key="3">
    <source>
        <dbReference type="EMBL" id="HIU24682.1"/>
    </source>
</evidence>
<dbReference type="Gene3D" id="3.40.50.11290">
    <property type="match status" value="1"/>
</dbReference>
<evidence type="ECO:0000259" key="2">
    <source>
        <dbReference type="Pfam" id="PF04174"/>
    </source>
</evidence>